<dbReference type="Proteomes" id="UP000676917">
    <property type="component" value="Unassembled WGS sequence"/>
</dbReference>
<name>A0A920C6T3_9BACI</name>
<evidence type="ECO:0000256" key="2">
    <source>
        <dbReference type="ARBA" id="ARBA00022679"/>
    </source>
</evidence>
<dbReference type="GO" id="GO:0003899">
    <property type="term" value="F:DNA-directed RNA polymerase activity"/>
    <property type="evidence" value="ECO:0007669"/>
    <property type="project" value="UniProtKB-UniRule"/>
</dbReference>
<dbReference type="Pfam" id="PF07288">
    <property type="entry name" value="RpoY"/>
    <property type="match status" value="1"/>
</dbReference>
<keyword evidence="2 5" id="KW-0808">Transferase</keyword>
<dbReference type="EC" id="2.7.7.6" evidence="5"/>
<keyword evidence="3 5" id="KW-0548">Nucleotidyltransferase</keyword>
<dbReference type="HAMAP" id="MF_01553">
    <property type="entry name" value="RNApol_bact_RpoY"/>
    <property type="match status" value="1"/>
</dbReference>
<evidence type="ECO:0000256" key="3">
    <source>
        <dbReference type="ARBA" id="ARBA00022695"/>
    </source>
</evidence>
<keyword evidence="4 5" id="KW-0804">Transcription</keyword>
<comment type="subunit">
    <text evidence="5">RNAP is composed of a core of 2 alpha, a beta and a beta' subunit. The core is associated with a delta subunit, and at least one of epsilon or omega. When a sigma factor is associated with the core the holoenzyme is formed, which can initiate transcription.</text>
</comment>
<evidence type="ECO:0000313" key="7">
    <source>
        <dbReference type="Proteomes" id="UP000676917"/>
    </source>
</evidence>
<dbReference type="Gene3D" id="3.10.20.730">
    <property type="entry name" value="RNAP, epsilon subunit-like"/>
    <property type="match status" value="1"/>
</dbReference>
<protein>
    <recommendedName>
        <fullName evidence="5">DNA-directed RNA polymerase subunit epsilon</fullName>
        <shortName evidence="5">RNAP epsilon subunit</shortName>
        <ecNumber evidence="5">2.7.7.6</ecNumber>
    </recommendedName>
    <alternativeName>
        <fullName evidence="5">RNA polymerase epsilon subunit</fullName>
    </alternativeName>
    <alternativeName>
        <fullName evidence="5">Transcriptase subunit epsilon</fullName>
    </alternativeName>
</protein>
<reference evidence="6" key="1">
    <citation type="submission" date="2021-03" db="EMBL/GenBank/DDBJ databases">
        <title>Antimicrobial resistance genes in bacteria isolated from Japanese honey, and their potential for conferring macrolide and lincosamide resistance in the American foulbrood pathogen Paenibacillus larvae.</title>
        <authorList>
            <person name="Okamoto M."/>
            <person name="Kumagai M."/>
            <person name="Kanamori H."/>
            <person name="Takamatsu D."/>
        </authorList>
    </citation>
    <scope>NUCLEOTIDE SEQUENCE</scope>
    <source>
        <strain evidence="6">J43TS3</strain>
    </source>
</reference>
<dbReference type="EMBL" id="BORP01000001">
    <property type="protein sequence ID" value="GIO26007.1"/>
    <property type="molecule type" value="Genomic_DNA"/>
</dbReference>
<gene>
    <name evidence="5" type="primary">rpoY</name>
    <name evidence="6" type="ORF">J43TS3_06180</name>
</gene>
<keyword evidence="7" id="KW-1185">Reference proteome</keyword>
<evidence type="ECO:0000313" key="6">
    <source>
        <dbReference type="EMBL" id="GIO26007.1"/>
    </source>
</evidence>
<evidence type="ECO:0000256" key="1">
    <source>
        <dbReference type="ARBA" id="ARBA00022478"/>
    </source>
</evidence>
<comment type="caution">
    <text evidence="6">The sequence shown here is derived from an EMBL/GenBank/DDBJ whole genome shotgun (WGS) entry which is preliminary data.</text>
</comment>
<keyword evidence="1 5" id="KW-0240">DNA-directed RNA polymerase</keyword>
<dbReference type="GO" id="GO:0003677">
    <property type="term" value="F:DNA binding"/>
    <property type="evidence" value="ECO:0007669"/>
    <property type="project" value="UniProtKB-UniRule"/>
</dbReference>
<sequence length="69" mass="8297">MIFKVIYQESSYEVPIRERSKSLYLEAESQKDVRKKLSDRGYNIELIQPLDEAHLEYEKQSEDFKLENV</sequence>
<dbReference type="GO" id="GO:0000428">
    <property type="term" value="C:DNA-directed RNA polymerase complex"/>
    <property type="evidence" value="ECO:0007669"/>
    <property type="project" value="UniProtKB-KW"/>
</dbReference>
<comment type="function">
    <text evidence="5">A non-essential component of RNA polymerase (RNAP).</text>
</comment>
<comment type="catalytic activity">
    <reaction evidence="5">
        <text>RNA(n) + a ribonucleoside 5'-triphosphate = RNA(n+1) + diphosphate</text>
        <dbReference type="Rhea" id="RHEA:21248"/>
        <dbReference type="Rhea" id="RHEA-COMP:14527"/>
        <dbReference type="Rhea" id="RHEA-COMP:17342"/>
        <dbReference type="ChEBI" id="CHEBI:33019"/>
        <dbReference type="ChEBI" id="CHEBI:61557"/>
        <dbReference type="ChEBI" id="CHEBI:140395"/>
        <dbReference type="EC" id="2.7.7.6"/>
    </reaction>
</comment>
<evidence type="ECO:0000256" key="4">
    <source>
        <dbReference type="ARBA" id="ARBA00023163"/>
    </source>
</evidence>
<dbReference type="RefSeq" id="WP_212919502.1">
    <property type="nucleotide sequence ID" value="NZ_BORP01000001.1"/>
</dbReference>
<comment type="similarity">
    <text evidence="5">Belongs to the RNA polymerase subunit epsilon family.</text>
</comment>
<dbReference type="InterPro" id="IPR009907">
    <property type="entry name" value="RpoY"/>
</dbReference>
<proteinExistence type="inferred from homology"/>
<accession>A0A920C6T3</accession>
<dbReference type="AlphaFoldDB" id="A0A920C6T3"/>
<dbReference type="GO" id="GO:0006351">
    <property type="term" value="P:DNA-templated transcription"/>
    <property type="evidence" value="ECO:0007669"/>
    <property type="project" value="UniProtKB-UniRule"/>
</dbReference>
<evidence type="ECO:0000256" key="5">
    <source>
        <dbReference type="HAMAP-Rule" id="MF_01553"/>
    </source>
</evidence>
<dbReference type="NCBIfam" id="NF010188">
    <property type="entry name" value="PRK13667.1"/>
    <property type="match status" value="1"/>
</dbReference>
<organism evidence="6 7">
    <name type="scientific">Ornithinibacillus bavariensis</name>
    <dbReference type="NCBI Taxonomy" id="545502"/>
    <lineage>
        <taxon>Bacteria</taxon>
        <taxon>Bacillati</taxon>
        <taxon>Bacillota</taxon>
        <taxon>Bacilli</taxon>
        <taxon>Bacillales</taxon>
        <taxon>Bacillaceae</taxon>
        <taxon>Ornithinibacillus</taxon>
    </lineage>
</organism>